<evidence type="ECO:0000313" key="1">
    <source>
        <dbReference type="EMBL" id="MCU6763235.1"/>
    </source>
</evidence>
<name>A0ABT2TLY7_9FIRM</name>
<reference evidence="1 2" key="1">
    <citation type="journal article" date="2021" name="ISME Commun">
        <title>Automated analysis of genomic sequences facilitates high-throughput and comprehensive description of bacteria.</title>
        <authorList>
            <person name="Hitch T.C.A."/>
        </authorList>
    </citation>
    <scope>NUCLEOTIDE SEQUENCE [LARGE SCALE GENOMIC DNA]</scope>
    <source>
        <strain evidence="1 2">Sanger_109</strain>
    </source>
</reference>
<dbReference type="Proteomes" id="UP001652442">
    <property type="component" value="Unassembled WGS sequence"/>
</dbReference>
<dbReference type="EMBL" id="JAOQJQ010000005">
    <property type="protein sequence ID" value="MCU6763235.1"/>
    <property type="molecule type" value="Genomic_DNA"/>
</dbReference>
<proteinExistence type="predicted"/>
<organism evidence="1 2">
    <name type="scientific">Brotonthovivens ammoniilytica</name>
    <dbReference type="NCBI Taxonomy" id="2981725"/>
    <lineage>
        <taxon>Bacteria</taxon>
        <taxon>Bacillati</taxon>
        <taxon>Bacillota</taxon>
        <taxon>Clostridia</taxon>
        <taxon>Lachnospirales</taxon>
        <taxon>Lachnospiraceae</taxon>
        <taxon>Brotonthovivens</taxon>
    </lineage>
</organism>
<evidence type="ECO:0000313" key="2">
    <source>
        <dbReference type="Proteomes" id="UP001652442"/>
    </source>
</evidence>
<comment type="caution">
    <text evidence="1">The sequence shown here is derived from an EMBL/GenBank/DDBJ whole genome shotgun (WGS) entry which is preliminary data.</text>
</comment>
<protein>
    <submittedName>
        <fullName evidence="1">Uncharacterized protein</fullName>
    </submittedName>
</protein>
<dbReference type="RefSeq" id="WP_158425870.1">
    <property type="nucleotide sequence ID" value="NZ_JAOQJQ010000005.1"/>
</dbReference>
<keyword evidence="2" id="KW-1185">Reference proteome</keyword>
<accession>A0ABT2TLY7</accession>
<sequence>MIKEISKEEIDMLHILHMIERKTAILVNLQLIAEGKYVSEKNEKQRKLLEEKYGMDGNIQIGQESFPKQFRLSNYFRGENAWYPNGKVSLFRNLPDDNIEREQFLSEEKAHLNIFSERLQRKNEGGNDYETKVYPGLLYQHYGNISDWQAFTSNFDEALFYACCVYENEKWRPLNREEIQLNHKQGVIYCGSMEDERFYHPEEKSINCGVMFPAGSQPFMRCSTQYSYAMQMGAEDDLRNDQRFDCLIFEHTEKLCQEIFDKMCGGQSLYQRDAASIGCHLFSA</sequence>
<gene>
    <name evidence="1" type="ORF">OCV88_13015</name>
</gene>